<evidence type="ECO:0000256" key="1">
    <source>
        <dbReference type="SAM" id="MobiDB-lite"/>
    </source>
</evidence>
<dbReference type="Proteomes" id="UP000095282">
    <property type="component" value="Unplaced"/>
</dbReference>
<feature type="region of interest" description="Disordered" evidence="1">
    <location>
        <begin position="173"/>
        <end position="225"/>
    </location>
</feature>
<dbReference type="eggNOG" id="ENOG502TD0H">
    <property type="taxonomic scope" value="Eukaryota"/>
</dbReference>
<feature type="region of interest" description="Disordered" evidence="1">
    <location>
        <begin position="19"/>
        <end position="53"/>
    </location>
</feature>
<feature type="compositionally biased region" description="Low complexity" evidence="1">
    <location>
        <begin position="19"/>
        <end position="50"/>
    </location>
</feature>
<sequence>MRTDNSGVVIGEDALSTYYSTSTSSNTSSASVPLTTSTTSSSASSSSSVSGDRHEAGFLNFFRRRSWFGFGPASEDTKKKQDSDTVTEIMKCFRNNDIDGMEKFVEDEIKNDTYDGSSKENMKENDSKIWWDDDEFMNRLCYSTKVLHRKYTPHPRKGVSKLAPNVLKAVRFDMENTPEDREKRPFTPLFTSTPKNAGFSSENGSDSESEPPPLRECDSNTVVPPHRALNNTSSILLSSTSVMFSLNKCRQQTIDAVFLPSDKNSYKICYDDTDEEEVLEEEPAVEESIPTHPTFVISKEYSVSEQSSKTINLQEQSSDQLDMSTNSSVVEGLDCIDSYIHHLEDEIEAANRYAREKDLKRAIIAIRKARLLQERFGRMNENINEMCSKLPLELEQSNDIENVSAAFNDSQWGLQLGLEADNFEINQL</sequence>
<name>A0A1I7TX71_9PELO</name>
<feature type="compositionally biased region" description="Basic and acidic residues" evidence="1">
    <location>
        <begin position="173"/>
        <end position="185"/>
    </location>
</feature>
<feature type="compositionally biased region" description="Polar residues" evidence="1">
    <location>
        <begin position="189"/>
        <end position="206"/>
    </location>
</feature>
<dbReference type="AlphaFoldDB" id="A0A1I7TX71"/>
<dbReference type="WBParaSite" id="Csp11.Scaffold629.g12695.t1">
    <property type="protein sequence ID" value="Csp11.Scaffold629.g12695.t1"/>
    <property type="gene ID" value="Csp11.Scaffold629.g12695"/>
</dbReference>
<proteinExistence type="predicted"/>
<organism evidence="2 3">
    <name type="scientific">Caenorhabditis tropicalis</name>
    <dbReference type="NCBI Taxonomy" id="1561998"/>
    <lineage>
        <taxon>Eukaryota</taxon>
        <taxon>Metazoa</taxon>
        <taxon>Ecdysozoa</taxon>
        <taxon>Nematoda</taxon>
        <taxon>Chromadorea</taxon>
        <taxon>Rhabditida</taxon>
        <taxon>Rhabditina</taxon>
        <taxon>Rhabditomorpha</taxon>
        <taxon>Rhabditoidea</taxon>
        <taxon>Rhabditidae</taxon>
        <taxon>Peloderinae</taxon>
        <taxon>Caenorhabditis</taxon>
    </lineage>
</organism>
<accession>A0A1I7TX71</accession>
<dbReference type="STRING" id="1561998.A0A1I7TX71"/>
<keyword evidence="2" id="KW-1185">Reference proteome</keyword>
<evidence type="ECO:0000313" key="3">
    <source>
        <dbReference type="WBParaSite" id="Csp11.Scaffold629.g12695.t1"/>
    </source>
</evidence>
<protein>
    <submittedName>
        <fullName evidence="3">SCHIP-1 domain-containing protein</fullName>
    </submittedName>
</protein>
<evidence type="ECO:0000313" key="2">
    <source>
        <dbReference type="Proteomes" id="UP000095282"/>
    </source>
</evidence>
<reference evidence="3" key="1">
    <citation type="submission" date="2016-11" db="UniProtKB">
        <authorList>
            <consortium name="WormBaseParasite"/>
        </authorList>
    </citation>
    <scope>IDENTIFICATION</scope>
</reference>